<protein>
    <submittedName>
        <fullName evidence="2">Uncharacterized protein</fullName>
    </submittedName>
</protein>
<keyword evidence="1" id="KW-1185">Reference proteome</keyword>
<dbReference type="Proteomes" id="UP000887565">
    <property type="component" value="Unplaced"/>
</dbReference>
<sequence length="121" mass="14308">HAEFLKIFKLTYSKEKNFPKKIGKDAPNCQQAPMLEWLHREHHVGFSKPQEQQDNCFFFIDGYAQKSLEDQFVAPNIMAEEQLWANHDQFAKRAMLPEEVRWSSSRLEESQSDKRVSIPRI</sequence>
<accession>A0A915I3A7</accession>
<evidence type="ECO:0000313" key="1">
    <source>
        <dbReference type="Proteomes" id="UP000887565"/>
    </source>
</evidence>
<evidence type="ECO:0000313" key="2">
    <source>
        <dbReference type="WBParaSite" id="nRc.2.0.1.t08617-RA"/>
    </source>
</evidence>
<proteinExistence type="predicted"/>
<dbReference type="AlphaFoldDB" id="A0A915I3A7"/>
<organism evidence="1 2">
    <name type="scientific">Romanomermis culicivorax</name>
    <name type="common">Nematode worm</name>
    <dbReference type="NCBI Taxonomy" id="13658"/>
    <lineage>
        <taxon>Eukaryota</taxon>
        <taxon>Metazoa</taxon>
        <taxon>Ecdysozoa</taxon>
        <taxon>Nematoda</taxon>
        <taxon>Enoplea</taxon>
        <taxon>Dorylaimia</taxon>
        <taxon>Mermithida</taxon>
        <taxon>Mermithoidea</taxon>
        <taxon>Mermithidae</taxon>
        <taxon>Romanomermis</taxon>
    </lineage>
</organism>
<reference evidence="2" key="1">
    <citation type="submission" date="2022-11" db="UniProtKB">
        <authorList>
            <consortium name="WormBaseParasite"/>
        </authorList>
    </citation>
    <scope>IDENTIFICATION</scope>
</reference>
<dbReference type="WBParaSite" id="nRc.2.0.1.t08617-RA">
    <property type="protein sequence ID" value="nRc.2.0.1.t08617-RA"/>
    <property type="gene ID" value="nRc.2.0.1.g08617"/>
</dbReference>
<name>A0A915I3A7_ROMCU</name>